<dbReference type="PANTHER" id="PTHR48207">
    <property type="entry name" value="SUCCINATE--HYDROXYMETHYLGLUTARATE COA-TRANSFERASE"/>
    <property type="match status" value="1"/>
</dbReference>
<name>V8QVS7_9BURK</name>
<dbReference type="InterPro" id="IPR003673">
    <property type="entry name" value="CoA-Trfase_fam_III"/>
</dbReference>
<dbReference type="InterPro" id="IPR050483">
    <property type="entry name" value="CoA-transferase_III_domain"/>
</dbReference>
<reference evidence="2 3" key="1">
    <citation type="journal article" date="2014" name="Genome Announc.">
        <title>Draft Genome Sequence of Advenella kashmirensis Strain W13003, a Polycyclic Aromatic Hydrocarbon-Degrading Bacterium.</title>
        <authorList>
            <person name="Wang X."/>
            <person name="Jin D."/>
            <person name="Zhou L."/>
            <person name="Wu L."/>
            <person name="An W."/>
            <person name="Zhao L."/>
        </authorList>
    </citation>
    <scope>NUCLEOTIDE SEQUENCE [LARGE SCALE GENOMIC DNA]</scope>
    <source>
        <strain evidence="2 3">W13003</strain>
    </source>
</reference>
<dbReference type="Pfam" id="PF02515">
    <property type="entry name" value="CoA_transf_3"/>
    <property type="match status" value="1"/>
</dbReference>
<dbReference type="PANTHER" id="PTHR48207:SF3">
    <property type="entry name" value="SUCCINATE--HYDROXYMETHYLGLUTARATE COA-TRANSFERASE"/>
    <property type="match status" value="1"/>
</dbReference>
<dbReference type="HOGENOM" id="CLU_033975_0_0_4"/>
<dbReference type="SUPFAM" id="SSF89796">
    <property type="entry name" value="CoA-transferase family III (CaiB/BaiF)"/>
    <property type="match status" value="1"/>
</dbReference>
<keyword evidence="3" id="KW-1185">Reference proteome</keyword>
<evidence type="ECO:0000256" key="1">
    <source>
        <dbReference type="ARBA" id="ARBA00022679"/>
    </source>
</evidence>
<dbReference type="InterPro" id="IPR023606">
    <property type="entry name" value="CoA-Trfase_III_dom_1_sf"/>
</dbReference>
<dbReference type="STRING" id="1424334.W822_02215"/>
<keyword evidence="1 2" id="KW-0808">Transferase</keyword>
<comment type="caution">
    <text evidence="2">The sequence shown here is derived from an EMBL/GenBank/DDBJ whole genome shotgun (WGS) entry which is preliminary data.</text>
</comment>
<dbReference type="eggNOG" id="COG1804">
    <property type="taxonomic scope" value="Bacteria"/>
</dbReference>
<evidence type="ECO:0000313" key="3">
    <source>
        <dbReference type="Proteomes" id="UP000018733"/>
    </source>
</evidence>
<dbReference type="Proteomes" id="UP000018733">
    <property type="component" value="Unassembled WGS sequence"/>
</dbReference>
<dbReference type="AlphaFoldDB" id="V8QVS7"/>
<proteinExistence type="predicted"/>
<sequence>MRVLELGSTVSGPFCGRIFADFGAEVVKVEAPGGDPIRGLGHEYQGKSLYAASILRNKDNISINLRSSEGQTLIKKLLPEFDIVIENFRPGTLEKWGLGYDELSKIKPDIILTRISGYGQTGPYSGKPGYGVIGEAMSGLRDLIGEPDRPPSRVAMPLTDYITGLYSMIGTLMALRVRDLTGTGQIVDVSLIESAFSFVESQVPAYAQKKVIETRAGSRLPNSAPNTIFKCGDGQYVHIAALADSVFRRLTQAMAQPQLADDPRFRTQSARNANEAEIERIVQDWALGKDSASIQALLDQAEVPATKIFNMKDIFSDPHFEQRKMLINVPDDDVGHVTLAGVVPKLSTTPGTIKWAGKKVGQDTEHILSKYLGLSEVEIAALEDDGVVYTGQENYEQSVKV</sequence>
<dbReference type="PATRIC" id="fig|1424334.3.peg.442"/>
<evidence type="ECO:0000313" key="2">
    <source>
        <dbReference type="EMBL" id="ETF04016.1"/>
    </source>
</evidence>
<protein>
    <submittedName>
        <fullName evidence="2">CoA transferase</fullName>
    </submittedName>
</protein>
<dbReference type="Gene3D" id="3.40.50.10540">
    <property type="entry name" value="Crotonobetainyl-coa:carnitine coa-transferase, domain 1"/>
    <property type="match status" value="1"/>
</dbReference>
<accession>V8QVS7</accession>
<dbReference type="GO" id="GO:0008410">
    <property type="term" value="F:CoA-transferase activity"/>
    <property type="evidence" value="ECO:0007669"/>
    <property type="project" value="TreeGrafter"/>
</dbReference>
<dbReference type="Gene3D" id="3.30.1540.10">
    <property type="entry name" value="formyl-coa transferase, domain 3"/>
    <property type="match status" value="1"/>
</dbReference>
<gene>
    <name evidence="2" type="ORF">W822_02215</name>
</gene>
<dbReference type="EMBL" id="AYXT01000001">
    <property type="protein sequence ID" value="ETF04016.1"/>
    <property type="molecule type" value="Genomic_DNA"/>
</dbReference>
<organism evidence="2 3">
    <name type="scientific">Advenella kashmirensis W13003</name>
    <dbReference type="NCBI Taxonomy" id="1424334"/>
    <lineage>
        <taxon>Bacteria</taxon>
        <taxon>Pseudomonadati</taxon>
        <taxon>Pseudomonadota</taxon>
        <taxon>Betaproteobacteria</taxon>
        <taxon>Burkholderiales</taxon>
        <taxon>Alcaligenaceae</taxon>
    </lineage>
</organism>
<dbReference type="InterPro" id="IPR044855">
    <property type="entry name" value="CoA-Trfase_III_dom3_sf"/>
</dbReference>